<dbReference type="InterPro" id="IPR018502">
    <property type="entry name" value="Annexin_repeat"/>
</dbReference>
<dbReference type="Proteomes" id="UP001293593">
    <property type="component" value="Unassembled WGS sequence"/>
</dbReference>
<evidence type="ECO:0000313" key="3">
    <source>
        <dbReference type="EMBL" id="KAK4282110.1"/>
    </source>
</evidence>
<comment type="caution">
    <text evidence="3">The sequence shown here is derived from an EMBL/GenBank/DDBJ whole genome shotgun (WGS) entry which is preliminary data.</text>
</comment>
<dbReference type="Pfam" id="PF00191">
    <property type="entry name" value="Annexin"/>
    <property type="match status" value="3"/>
</dbReference>
<dbReference type="PANTHER" id="PTHR10502:SF190">
    <property type="entry name" value="OS09G0453300 PROTEIN"/>
    <property type="match status" value="1"/>
</dbReference>
<dbReference type="AlphaFoldDB" id="A0AAE1TFR0"/>
<evidence type="ECO:0008006" key="5">
    <source>
        <dbReference type="Google" id="ProtNLM"/>
    </source>
</evidence>
<gene>
    <name evidence="3" type="ORF">QN277_013525</name>
</gene>
<dbReference type="GO" id="GO:0005509">
    <property type="term" value="F:calcium ion binding"/>
    <property type="evidence" value="ECO:0007669"/>
    <property type="project" value="InterPro"/>
</dbReference>
<dbReference type="GO" id="GO:0009414">
    <property type="term" value="P:response to water deprivation"/>
    <property type="evidence" value="ECO:0007669"/>
    <property type="project" value="TreeGrafter"/>
</dbReference>
<dbReference type="GO" id="GO:0009409">
    <property type="term" value="P:response to cold"/>
    <property type="evidence" value="ECO:0007669"/>
    <property type="project" value="TreeGrafter"/>
</dbReference>
<organism evidence="3 4">
    <name type="scientific">Acacia crassicarpa</name>
    <name type="common">northern wattle</name>
    <dbReference type="NCBI Taxonomy" id="499986"/>
    <lineage>
        <taxon>Eukaryota</taxon>
        <taxon>Viridiplantae</taxon>
        <taxon>Streptophyta</taxon>
        <taxon>Embryophyta</taxon>
        <taxon>Tracheophyta</taxon>
        <taxon>Spermatophyta</taxon>
        <taxon>Magnoliopsida</taxon>
        <taxon>eudicotyledons</taxon>
        <taxon>Gunneridae</taxon>
        <taxon>Pentapetalae</taxon>
        <taxon>rosids</taxon>
        <taxon>fabids</taxon>
        <taxon>Fabales</taxon>
        <taxon>Fabaceae</taxon>
        <taxon>Caesalpinioideae</taxon>
        <taxon>mimosoid clade</taxon>
        <taxon>Acacieae</taxon>
        <taxon>Acacia</taxon>
    </lineage>
</organism>
<dbReference type="EMBL" id="JAWXYG010000002">
    <property type="protein sequence ID" value="KAK4282110.1"/>
    <property type="molecule type" value="Genomic_DNA"/>
</dbReference>
<name>A0AAE1TFR0_9FABA</name>
<dbReference type="GO" id="GO:0001786">
    <property type="term" value="F:phosphatidylserine binding"/>
    <property type="evidence" value="ECO:0007669"/>
    <property type="project" value="TreeGrafter"/>
</dbReference>
<dbReference type="GO" id="GO:0009651">
    <property type="term" value="P:response to salt stress"/>
    <property type="evidence" value="ECO:0007669"/>
    <property type="project" value="TreeGrafter"/>
</dbReference>
<dbReference type="SUPFAM" id="SSF47874">
    <property type="entry name" value="Annexin"/>
    <property type="match status" value="1"/>
</dbReference>
<dbReference type="InterPro" id="IPR037104">
    <property type="entry name" value="Annexin_sf"/>
</dbReference>
<reference evidence="3" key="1">
    <citation type="submission" date="2023-10" db="EMBL/GenBank/DDBJ databases">
        <title>Chromosome-level genome of the transformable northern wattle, Acacia crassicarpa.</title>
        <authorList>
            <person name="Massaro I."/>
            <person name="Sinha N.R."/>
            <person name="Poethig S."/>
            <person name="Leichty A.R."/>
        </authorList>
    </citation>
    <scope>NUCLEOTIDE SEQUENCE</scope>
    <source>
        <strain evidence="3">Acra3RX</strain>
        <tissue evidence="3">Leaf</tissue>
    </source>
</reference>
<keyword evidence="4" id="KW-1185">Reference proteome</keyword>
<sequence>MATNILPMANLNLELDCKTIHDSLGSLSHLIPSLSRLNQSQRQQLRQTYEAVYGEDLISHLQRYEAEVSSVKCSALSLWMLNPHDRDATFAVEALRQDDTNFKALVEIFVGRKSSHILLIKQAYLKRFRRNLDQDIIYLDPPHPFQKILVALAASHEAHQVDTSQHISKCDARRLYETGEGGSGAIDEAVVLEILSKRSIPQLKLTFLSYKHIYGHDYTKSLKRGNNPEFLKALLLVVKCICHPANYYAKALFKGTQGATIDKGTLVRTLISRAEIDMDEIKRVFKQKYEKELGDVIYQSIPSGDFRDFLVALATRTTPSTQEY</sequence>
<dbReference type="InterPro" id="IPR001464">
    <property type="entry name" value="Annexin"/>
</dbReference>
<evidence type="ECO:0000256" key="2">
    <source>
        <dbReference type="ARBA" id="ARBA00023216"/>
    </source>
</evidence>
<protein>
    <recommendedName>
        <fullName evidence="5">Annexin</fullName>
    </recommendedName>
</protein>
<evidence type="ECO:0000313" key="4">
    <source>
        <dbReference type="Proteomes" id="UP001293593"/>
    </source>
</evidence>
<keyword evidence="2" id="KW-0041">Annexin</keyword>
<accession>A0AAE1TFR0</accession>
<dbReference type="PRINTS" id="PR00196">
    <property type="entry name" value="ANNEXIN"/>
</dbReference>
<dbReference type="SMART" id="SM00335">
    <property type="entry name" value="ANX"/>
    <property type="match status" value="3"/>
</dbReference>
<dbReference type="GO" id="GO:0009408">
    <property type="term" value="P:response to heat"/>
    <property type="evidence" value="ECO:0007669"/>
    <property type="project" value="TreeGrafter"/>
</dbReference>
<proteinExistence type="predicted"/>
<dbReference type="Gene3D" id="1.10.220.10">
    <property type="entry name" value="Annexin"/>
    <property type="match status" value="3"/>
</dbReference>
<dbReference type="GO" id="GO:0005544">
    <property type="term" value="F:calcium-dependent phospholipid binding"/>
    <property type="evidence" value="ECO:0007669"/>
    <property type="project" value="InterPro"/>
</dbReference>
<dbReference type="GO" id="GO:0005737">
    <property type="term" value="C:cytoplasm"/>
    <property type="evidence" value="ECO:0007669"/>
    <property type="project" value="TreeGrafter"/>
</dbReference>
<dbReference type="PANTHER" id="PTHR10502">
    <property type="entry name" value="ANNEXIN"/>
    <property type="match status" value="1"/>
</dbReference>
<dbReference type="GO" id="GO:0005886">
    <property type="term" value="C:plasma membrane"/>
    <property type="evidence" value="ECO:0007669"/>
    <property type="project" value="TreeGrafter"/>
</dbReference>
<evidence type="ECO:0000256" key="1">
    <source>
        <dbReference type="ARBA" id="ARBA00022737"/>
    </source>
</evidence>
<keyword evidence="1" id="KW-0677">Repeat</keyword>
<dbReference type="PROSITE" id="PS51897">
    <property type="entry name" value="ANNEXIN_2"/>
    <property type="match status" value="3"/>
</dbReference>